<protein>
    <submittedName>
        <fullName evidence="1">Uncharacterized protein</fullName>
    </submittedName>
</protein>
<dbReference type="AlphaFoldDB" id="A0A0E9TKD9"/>
<reference evidence="1" key="2">
    <citation type="journal article" date="2015" name="Fish Shellfish Immunol.">
        <title>Early steps in the European eel (Anguilla anguilla)-Vibrio vulnificus interaction in the gills: Role of the RtxA13 toxin.</title>
        <authorList>
            <person name="Callol A."/>
            <person name="Pajuelo D."/>
            <person name="Ebbesson L."/>
            <person name="Teles M."/>
            <person name="MacKenzie S."/>
            <person name="Amaro C."/>
        </authorList>
    </citation>
    <scope>NUCLEOTIDE SEQUENCE</scope>
</reference>
<name>A0A0E9TKD9_ANGAN</name>
<dbReference type="EMBL" id="GBXM01054516">
    <property type="protein sequence ID" value="JAH54061.1"/>
    <property type="molecule type" value="Transcribed_RNA"/>
</dbReference>
<evidence type="ECO:0000313" key="1">
    <source>
        <dbReference type="EMBL" id="JAH54061.1"/>
    </source>
</evidence>
<sequence>MHLNSYWFAIIYEKKLRNRPLAFHIVHRTRE</sequence>
<organism evidence="1">
    <name type="scientific">Anguilla anguilla</name>
    <name type="common">European freshwater eel</name>
    <name type="synonym">Muraena anguilla</name>
    <dbReference type="NCBI Taxonomy" id="7936"/>
    <lineage>
        <taxon>Eukaryota</taxon>
        <taxon>Metazoa</taxon>
        <taxon>Chordata</taxon>
        <taxon>Craniata</taxon>
        <taxon>Vertebrata</taxon>
        <taxon>Euteleostomi</taxon>
        <taxon>Actinopterygii</taxon>
        <taxon>Neopterygii</taxon>
        <taxon>Teleostei</taxon>
        <taxon>Anguilliformes</taxon>
        <taxon>Anguillidae</taxon>
        <taxon>Anguilla</taxon>
    </lineage>
</organism>
<reference evidence="1" key="1">
    <citation type="submission" date="2014-11" db="EMBL/GenBank/DDBJ databases">
        <authorList>
            <person name="Amaro Gonzalez C."/>
        </authorList>
    </citation>
    <scope>NUCLEOTIDE SEQUENCE</scope>
</reference>
<proteinExistence type="predicted"/>
<accession>A0A0E9TKD9</accession>